<comment type="caution">
    <text evidence="8">The sequence shown here is derived from an EMBL/GenBank/DDBJ whole genome shotgun (WGS) entry which is preliminary data.</text>
</comment>
<dbReference type="InterPro" id="IPR028082">
    <property type="entry name" value="Peripla_BP_I"/>
</dbReference>
<accession>A0AAV3X7K2</accession>
<dbReference type="SUPFAM" id="SSF53822">
    <property type="entry name" value="Periplasmic binding protein-like I"/>
    <property type="match status" value="1"/>
</dbReference>
<evidence type="ECO:0000313" key="8">
    <source>
        <dbReference type="EMBL" id="GET36187.1"/>
    </source>
</evidence>
<keyword evidence="4" id="KW-0732">Signal</keyword>
<dbReference type="RefSeq" id="WP_226575403.1">
    <property type="nucleotide sequence ID" value="NZ_BLAY01000009.1"/>
</dbReference>
<gene>
    <name evidence="8" type="ORF">MiSe_09350</name>
</gene>
<dbReference type="EMBL" id="BLAY01000009">
    <property type="protein sequence ID" value="GET36187.1"/>
    <property type="molecule type" value="Genomic_DNA"/>
</dbReference>
<dbReference type="PANTHER" id="PTHR34296:SF2">
    <property type="entry name" value="ABC TRANSPORTER GUANOSINE-BINDING PROTEIN NUPN"/>
    <property type="match status" value="1"/>
</dbReference>
<sequence>MGRKKYLTKYVILSFLTFILISCGGANTEKSPTSEALAPKSDFSVAMVLPGLINDKSWSQAGYEGLTLVEKEFGAKISYVENSQGTETEKYLRYFAQADFNLIIAHSGGYTSASKTVASEFPRIKFAVIEPYAGNNKNLGGIAFRYSEMGYLTGVVAALKTKTNRIAYMGGEKYPSTEEEALAFERGAKAINPKVKVLINWVGSWLDEEKAKTVALNQIASGADVLAIDADKAGNGAIKVVAQKPGVYGIGWVEDQYALAPGKILTSVIQRIPLLIFNGVTLVKQGRWEGKLYRFGMGEEVHELAPFRGLLSPAQAARVNQIQADILSGKLDVSRVN</sequence>
<comment type="similarity">
    <text evidence="2">Belongs to the BMP lipoprotein family.</text>
</comment>
<comment type="subcellular location">
    <subcellularLocation>
        <location evidence="1">Cell membrane</location>
        <topology evidence="1">Lipid-anchor</topology>
    </subcellularLocation>
</comment>
<dbReference type="Gene3D" id="3.40.50.2300">
    <property type="match status" value="2"/>
</dbReference>
<evidence type="ECO:0000259" key="7">
    <source>
        <dbReference type="Pfam" id="PF02608"/>
    </source>
</evidence>
<keyword evidence="3" id="KW-1003">Cell membrane</keyword>
<keyword evidence="9" id="KW-1185">Reference proteome</keyword>
<dbReference type="PANTHER" id="PTHR34296">
    <property type="entry name" value="TRANSCRIPTIONAL ACTIVATOR PROTEIN MED"/>
    <property type="match status" value="1"/>
</dbReference>
<dbReference type="GO" id="GO:0005886">
    <property type="term" value="C:plasma membrane"/>
    <property type="evidence" value="ECO:0007669"/>
    <property type="project" value="UniProtKB-SubCell"/>
</dbReference>
<dbReference type="CDD" id="cd06304">
    <property type="entry name" value="PBP1_BmpA_Med_PnrA-like"/>
    <property type="match status" value="1"/>
</dbReference>
<evidence type="ECO:0000256" key="4">
    <source>
        <dbReference type="ARBA" id="ARBA00022729"/>
    </source>
</evidence>
<dbReference type="InterPro" id="IPR003760">
    <property type="entry name" value="PnrA-like"/>
</dbReference>
<evidence type="ECO:0000256" key="5">
    <source>
        <dbReference type="ARBA" id="ARBA00023136"/>
    </source>
</evidence>
<evidence type="ECO:0000256" key="6">
    <source>
        <dbReference type="ARBA" id="ARBA00023288"/>
    </source>
</evidence>
<reference evidence="8" key="1">
    <citation type="submission" date="2019-10" db="EMBL/GenBank/DDBJ databases">
        <title>Draft genome sequece of Microseira wollei NIES-4236.</title>
        <authorList>
            <person name="Yamaguchi H."/>
            <person name="Suzuki S."/>
            <person name="Kawachi M."/>
        </authorList>
    </citation>
    <scope>NUCLEOTIDE SEQUENCE</scope>
    <source>
        <strain evidence="8">NIES-4236</strain>
    </source>
</reference>
<name>A0AAV3X7K2_9CYAN</name>
<organism evidence="8 9">
    <name type="scientific">Microseira wollei NIES-4236</name>
    <dbReference type="NCBI Taxonomy" id="2530354"/>
    <lineage>
        <taxon>Bacteria</taxon>
        <taxon>Bacillati</taxon>
        <taxon>Cyanobacteriota</taxon>
        <taxon>Cyanophyceae</taxon>
        <taxon>Oscillatoriophycideae</taxon>
        <taxon>Aerosakkonematales</taxon>
        <taxon>Aerosakkonemataceae</taxon>
        <taxon>Microseira</taxon>
    </lineage>
</organism>
<dbReference type="Pfam" id="PF02608">
    <property type="entry name" value="Bmp"/>
    <property type="match status" value="1"/>
</dbReference>
<protein>
    <submittedName>
        <fullName evidence="8">Basic membrane lipoprotein</fullName>
    </submittedName>
</protein>
<keyword evidence="6 8" id="KW-0449">Lipoprotein</keyword>
<dbReference type="AlphaFoldDB" id="A0AAV3X7K2"/>
<dbReference type="PROSITE" id="PS51257">
    <property type="entry name" value="PROKAR_LIPOPROTEIN"/>
    <property type="match status" value="1"/>
</dbReference>
<evidence type="ECO:0000256" key="2">
    <source>
        <dbReference type="ARBA" id="ARBA00008610"/>
    </source>
</evidence>
<keyword evidence="5" id="KW-0472">Membrane</keyword>
<feature type="domain" description="ABC transporter substrate-binding protein PnrA-like" evidence="7">
    <location>
        <begin position="44"/>
        <end position="305"/>
    </location>
</feature>
<evidence type="ECO:0000313" key="9">
    <source>
        <dbReference type="Proteomes" id="UP001050975"/>
    </source>
</evidence>
<proteinExistence type="inferred from homology"/>
<evidence type="ECO:0000256" key="3">
    <source>
        <dbReference type="ARBA" id="ARBA00022475"/>
    </source>
</evidence>
<dbReference type="Proteomes" id="UP001050975">
    <property type="component" value="Unassembled WGS sequence"/>
</dbReference>
<dbReference type="InterPro" id="IPR050957">
    <property type="entry name" value="BMP_lipoprotein"/>
</dbReference>
<evidence type="ECO:0000256" key="1">
    <source>
        <dbReference type="ARBA" id="ARBA00004193"/>
    </source>
</evidence>